<evidence type="ECO:0000256" key="6">
    <source>
        <dbReference type="ARBA" id="ARBA00022694"/>
    </source>
</evidence>
<comment type="function">
    <text evidence="2 9">Catalyzes the formation of N(7)-methylguanine at position 46 (m7G46) in tRNA.</text>
</comment>
<keyword evidence="12" id="KW-1185">Reference proteome</keyword>
<protein>
    <recommendedName>
        <fullName evidence="9">tRNA (guanine-N(7)-)-methyltransferase</fullName>
        <ecNumber evidence="9">2.1.1.33</ecNumber>
    </recommendedName>
    <alternativeName>
        <fullName evidence="9">tRNA (guanine(46)-N(7))-methyltransferase</fullName>
    </alternativeName>
    <alternativeName>
        <fullName evidence="9">tRNA(m7G46)-methyltransferase</fullName>
    </alternativeName>
</protein>
<feature type="binding site" evidence="9">
    <location>
        <position position="160"/>
    </location>
    <ligand>
        <name>substrate</name>
    </ligand>
</feature>
<comment type="similarity">
    <text evidence="8 9">Belongs to the class I-like SAM-binding methyltransferase superfamily. TrmB family.</text>
</comment>
<keyword evidence="3 9" id="KW-0489">Methyltransferase</keyword>
<dbReference type="KEGG" id="simp:C6571_15005"/>
<comment type="caution">
    <text evidence="9">Lacks conserved residue(s) required for the propagation of feature annotation.</text>
</comment>
<evidence type="ECO:0000256" key="9">
    <source>
        <dbReference type="HAMAP-Rule" id="MF_01057"/>
    </source>
</evidence>
<evidence type="ECO:0000256" key="5">
    <source>
        <dbReference type="ARBA" id="ARBA00022691"/>
    </source>
</evidence>
<keyword evidence="4 9" id="KW-0808">Transferase</keyword>
<evidence type="ECO:0000256" key="4">
    <source>
        <dbReference type="ARBA" id="ARBA00022679"/>
    </source>
</evidence>
<dbReference type="PANTHER" id="PTHR23417:SF14">
    <property type="entry name" value="PENTACOTRIPEPTIDE-REPEAT REGION OF PRORP DOMAIN-CONTAINING PROTEIN"/>
    <property type="match status" value="1"/>
</dbReference>
<dbReference type="Gene3D" id="3.40.50.150">
    <property type="entry name" value="Vaccinia Virus protein VP39"/>
    <property type="match status" value="1"/>
</dbReference>
<feature type="compositionally biased region" description="Polar residues" evidence="10">
    <location>
        <begin position="1"/>
        <end position="18"/>
    </location>
</feature>
<accession>A0A2S0N378</accession>
<feature type="binding site" evidence="9">
    <location>
        <position position="133"/>
    </location>
    <ligand>
        <name>S-adenosyl-L-methionine</name>
        <dbReference type="ChEBI" id="CHEBI:59789"/>
    </ligand>
</feature>
<feature type="binding site" evidence="9">
    <location>
        <position position="81"/>
    </location>
    <ligand>
        <name>S-adenosyl-L-methionine</name>
        <dbReference type="ChEBI" id="CHEBI:59789"/>
    </ligand>
</feature>
<name>A0A2S0N378_9BURK</name>
<dbReference type="EC" id="2.1.1.33" evidence="9"/>
<feature type="binding site" evidence="9">
    <location>
        <begin position="227"/>
        <end position="230"/>
    </location>
    <ligand>
        <name>substrate</name>
    </ligand>
</feature>
<evidence type="ECO:0000256" key="1">
    <source>
        <dbReference type="ARBA" id="ARBA00000142"/>
    </source>
</evidence>
<evidence type="ECO:0000256" key="2">
    <source>
        <dbReference type="ARBA" id="ARBA00003015"/>
    </source>
</evidence>
<dbReference type="NCBIfam" id="TIGR00091">
    <property type="entry name" value="tRNA (guanosine(46)-N7)-methyltransferase TrmB"/>
    <property type="match status" value="1"/>
</dbReference>
<keyword evidence="6 9" id="KW-0819">tRNA processing</keyword>
<dbReference type="FunFam" id="3.40.50.150:FF:000035">
    <property type="entry name" value="tRNA (guanine-N(7)-)-methyltransferase"/>
    <property type="match status" value="1"/>
</dbReference>
<dbReference type="SUPFAM" id="SSF53335">
    <property type="entry name" value="S-adenosyl-L-methionine-dependent methyltransferases"/>
    <property type="match status" value="1"/>
</dbReference>
<evidence type="ECO:0000313" key="12">
    <source>
        <dbReference type="Proteomes" id="UP000239326"/>
    </source>
</evidence>
<sequence>MACSLQSRPVTPHDSNTAIAGAPPGVAYPKTIKSFVRRAGRTTAAQARAFEHLGPQLLVPYREALLEPAAVFGRSAPLILEIGFGMGEATAHIANVRPQDNFLCCEVHEAGVGALLKRIAEQGQTNVRIVQHDAVEVLEHMVAPGSLAGVHIFFPDPWHKKKHHKRRLIQPTLVARLASRLAAGGYLHCATDWQPYAEQMLEVLSAEPLLTNTVPDYAPQPAYRPLTKFENRGLKLGHGVWDLVFLRRA</sequence>
<evidence type="ECO:0000256" key="8">
    <source>
        <dbReference type="ARBA" id="ARBA00060767"/>
    </source>
</evidence>
<proteinExistence type="inferred from homology"/>
<dbReference type="Pfam" id="PF02390">
    <property type="entry name" value="Methyltransf_4"/>
    <property type="match status" value="1"/>
</dbReference>
<feature type="binding site" evidence="9">
    <location>
        <position position="156"/>
    </location>
    <ligand>
        <name>S-adenosyl-L-methionine</name>
        <dbReference type="ChEBI" id="CHEBI:59789"/>
    </ligand>
</feature>
<dbReference type="EMBL" id="CP027669">
    <property type="protein sequence ID" value="AVO42421.1"/>
    <property type="molecule type" value="Genomic_DNA"/>
</dbReference>
<dbReference type="InterPro" id="IPR029063">
    <property type="entry name" value="SAM-dependent_MTases_sf"/>
</dbReference>
<dbReference type="CDD" id="cd02440">
    <property type="entry name" value="AdoMet_MTases"/>
    <property type="match status" value="1"/>
</dbReference>
<evidence type="ECO:0000256" key="3">
    <source>
        <dbReference type="ARBA" id="ARBA00022603"/>
    </source>
</evidence>
<dbReference type="InterPro" id="IPR055361">
    <property type="entry name" value="tRNA_methyltr_TrmB_bact"/>
</dbReference>
<evidence type="ECO:0000256" key="7">
    <source>
        <dbReference type="ARBA" id="ARBA00060552"/>
    </source>
</evidence>
<evidence type="ECO:0000313" key="11">
    <source>
        <dbReference type="EMBL" id="AVO42421.1"/>
    </source>
</evidence>
<dbReference type="HAMAP" id="MF_01057">
    <property type="entry name" value="tRNA_methyltr_TrmB"/>
    <property type="match status" value="1"/>
</dbReference>
<dbReference type="AlphaFoldDB" id="A0A2S0N378"/>
<reference evidence="11 12" key="1">
    <citation type="submission" date="2018-03" db="EMBL/GenBank/DDBJ databases">
        <title>Genome sequencing of Simplicispira sp.</title>
        <authorList>
            <person name="Kim S.-J."/>
            <person name="Heo J."/>
            <person name="Kwon S.-W."/>
        </authorList>
    </citation>
    <scope>NUCLEOTIDE SEQUENCE [LARGE SCALE GENOMIC DNA]</scope>
    <source>
        <strain evidence="11 12">SC1-8</strain>
    </source>
</reference>
<dbReference type="InterPro" id="IPR003358">
    <property type="entry name" value="tRNA_(Gua-N-7)_MeTrfase_Trmb"/>
</dbReference>
<dbReference type="GO" id="GO:0043527">
    <property type="term" value="C:tRNA methyltransferase complex"/>
    <property type="evidence" value="ECO:0007669"/>
    <property type="project" value="TreeGrafter"/>
</dbReference>
<dbReference type="OrthoDB" id="9802090at2"/>
<dbReference type="PROSITE" id="PS51625">
    <property type="entry name" value="SAM_MT_TRMB"/>
    <property type="match status" value="1"/>
</dbReference>
<dbReference type="UniPathway" id="UPA00989"/>
<feature type="binding site" evidence="9">
    <location>
        <position position="192"/>
    </location>
    <ligand>
        <name>substrate</name>
    </ligand>
</feature>
<organism evidence="11 12">
    <name type="scientific">Simplicispira suum</name>
    <dbReference type="NCBI Taxonomy" id="2109915"/>
    <lineage>
        <taxon>Bacteria</taxon>
        <taxon>Pseudomonadati</taxon>
        <taxon>Pseudomonadota</taxon>
        <taxon>Betaproteobacteria</taxon>
        <taxon>Burkholderiales</taxon>
        <taxon>Comamonadaceae</taxon>
        <taxon>Simplicispira</taxon>
    </lineage>
</organism>
<comment type="catalytic activity">
    <reaction evidence="1 9">
        <text>guanosine(46) in tRNA + S-adenosyl-L-methionine = N(7)-methylguanosine(46) in tRNA + S-adenosyl-L-homocysteine</text>
        <dbReference type="Rhea" id="RHEA:42708"/>
        <dbReference type="Rhea" id="RHEA-COMP:10188"/>
        <dbReference type="Rhea" id="RHEA-COMP:10189"/>
        <dbReference type="ChEBI" id="CHEBI:57856"/>
        <dbReference type="ChEBI" id="CHEBI:59789"/>
        <dbReference type="ChEBI" id="CHEBI:74269"/>
        <dbReference type="ChEBI" id="CHEBI:74480"/>
        <dbReference type="EC" id="2.1.1.33"/>
    </reaction>
</comment>
<comment type="pathway">
    <text evidence="7 9">tRNA modification; N(7)-methylguanine-tRNA biosynthesis.</text>
</comment>
<evidence type="ECO:0000256" key="10">
    <source>
        <dbReference type="SAM" id="MobiDB-lite"/>
    </source>
</evidence>
<dbReference type="PANTHER" id="PTHR23417">
    <property type="entry name" value="3-DEOXY-D-MANNO-OCTULOSONIC-ACID TRANSFERASE/TRNA GUANINE-N 7 - -METHYLTRANSFERASE"/>
    <property type="match status" value="1"/>
</dbReference>
<dbReference type="Proteomes" id="UP000239326">
    <property type="component" value="Chromosome"/>
</dbReference>
<gene>
    <name evidence="9" type="primary">trmB</name>
    <name evidence="11" type="ORF">C6571_15005</name>
</gene>
<keyword evidence="5 9" id="KW-0949">S-adenosyl-L-methionine</keyword>
<dbReference type="GO" id="GO:0008176">
    <property type="term" value="F:tRNA (guanine(46)-N7)-methyltransferase activity"/>
    <property type="evidence" value="ECO:0007669"/>
    <property type="project" value="UniProtKB-UniRule"/>
</dbReference>
<feature type="region of interest" description="Disordered" evidence="10">
    <location>
        <begin position="1"/>
        <end position="22"/>
    </location>
</feature>
<feature type="binding site" evidence="9">
    <location>
        <position position="106"/>
    </location>
    <ligand>
        <name>S-adenosyl-L-methionine</name>
        <dbReference type="ChEBI" id="CHEBI:59789"/>
    </ligand>
</feature>